<keyword evidence="3 7" id="KW-0134">Cell wall</keyword>
<evidence type="ECO:0000256" key="7">
    <source>
        <dbReference type="RuleBase" id="RU365009"/>
    </source>
</evidence>
<dbReference type="HOGENOM" id="CLU_105134_2_0_1"/>
<evidence type="ECO:0000313" key="9">
    <source>
        <dbReference type="Proteomes" id="UP000027265"/>
    </source>
</evidence>
<gene>
    <name evidence="8" type="ORF">JAAARDRAFT_91644</name>
</gene>
<evidence type="ECO:0000256" key="4">
    <source>
        <dbReference type="ARBA" id="ARBA00022525"/>
    </source>
</evidence>
<organism evidence="8 9">
    <name type="scientific">Jaapia argillacea MUCL 33604</name>
    <dbReference type="NCBI Taxonomy" id="933084"/>
    <lineage>
        <taxon>Eukaryota</taxon>
        <taxon>Fungi</taxon>
        <taxon>Dikarya</taxon>
        <taxon>Basidiomycota</taxon>
        <taxon>Agaricomycotina</taxon>
        <taxon>Agaricomycetes</taxon>
        <taxon>Agaricomycetidae</taxon>
        <taxon>Jaapiales</taxon>
        <taxon>Jaapiaceae</taxon>
        <taxon>Jaapia</taxon>
    </lineage>
</organism>
<proteinExistence type="inferred from homology"/>
<dbReference type="AlphaFoldDB" id="A0A067QF90"/>
<dbReference type="GO" id="GO:0009277">
    <property type="term" value="C:fungal-type cell wall"/>
    <property type="evidence" value="ECO:0007669"/>
    <property type="project" value="InterPro"/>
</dbReference>
<keyword evidence="9" id="KW-1185">Reference proteome</keyword>
<dbReference type="STRING" id="933084.A0A067QF90"/>
<evidence type="ECO:0000313" key="8">
    <source>
        <dbReference type="EMBL" id="KDQ62177.1"/>
    </source>
</evidence>
<dbReference type="InterPro" id="IPR001338">
    <property type="entry name" value="Class_I_Hydrophobin"/>
</dbReference>
<feature type="non-terminal residue" evidence="8">
    <location>
        <position position="1"/>
    </location>
</feature>
<dbReference type="Proteomes" id="UP000027265">
    <property type="component" value="Unassembled WGS sequence"/>
</dbReference>
<sequence length="101" mass="9888">VASIASLAAASPVPATADGQYNTGAMQCCNSVEQANSPAASNLLGLLGIEVQDATAMVGFSCSPIDVIGVANGNSCSASPVCCQDNSHGTLVSMGCVPITL</sequence>
<comment type="subcellular location">
    <subcellularLocation>
        <location evidence="1 7">Secreted</location>
        <location evidence="1 7">Cell wall</location>
    </subcellularLocation>
</comment>
<keyword evidence="5 7" id="KW-0732">Signal</keyword>
<dbReference type="CDD" id="cd23507">
    <property type="entry name" value="hydrophobin_I"/>
    <property type="match status" value="1"/>
</dbReference>
<dbReference type="OrthoDB" id="4225815at2759"/>
<evidence type="ECO:0000256" key="5">
    <source>
        <dbReference type="ARBA" id="ARBA00022729"/>
    </source>
</evidence>
<accession>A0A067QF90</accession>
<evidence type="ECO:0000256" key="3">
    <source>
        <dbReference type="ARBA" id="ARBA00022512"/>
    </source>
</evidence>
<dbReference type="InterPro" id="IPR019778">
    <property type="entry name" value="Class_I_Hydrophobin_CS"/>
</dbReference>
<dbReference type="PROSITE" id="PS00956">
    <property type="entry name" value="HYDROPHOBIN"/>
    <property type="match status" value="1"/>
</dbReference>
<comment type="similarity">
    <text evidence="2 7">Belongs to the fungal hydrophobin family.</text>
</comment>
<keyword evidence="4 7" id="KW-0964">Secreted</keyword>
<dbReference type="SMART" id="SM00075">
    <property type="entry name" value="HYDRO"/>
    <property type="match status" value="1"/>
</dbReference>
<name>A0A067QF90_9AGAM</name>
<keyword evidence="6 7" id="KW-1015">Disulfide bond</keyword>
<evidence type="ECO:0000256" key="2">
    <source>
        <dbReference type="ARBA" id="ARBA00010446"/>
    </source>
</evidence>
<evidence type="ECO:0000256" key="6">
    <source>
        <dbReference type="ARBA" id="ARBA00023157"/>
    </source>
</evidence>
<reference evidence="9" key="1">
    <citation type="journal article" date="2014" name="Proc. Natl. Acad. Sci. U.S.A.">
        <title>Extensive sampling of basidiomycete genomes demonstrates inadequacy of the white-rot/brown-rot paradigm for wood decay fungi.</title>
        <authorList>
            <person name="Riley R."/>
            <person name="Salamov A.A."/>
            <person name="Brown D.W."/>
            <person name="Nagy L.G."/>
            <person name="Floudas D."/>
            <person name="Held B.W."/>
            <person name="Levasseur A."/>
            <person name="Lombard V."/>
            <person name="Morin E."/>
            <person name="Otillar R."/>
            <person name="Lindquist E.A."/>
            <person name="Sun H."/>
            <person name="LaButti K.M."/>
            <person name="Schmutz J."/>
            <person name="Jabbour D."/>
            <person name="Luo H."/>
            <person name="Baker S.E."/>
            <person name="Pisabarro A.G."/>
            <person name="Walton J.D."/>
            <person name="Blanchette R.A."/>
            <person name="Henrissat B."/>
            <person name="Martin F."/>
            <person name="Cullen D."/>
            <person name="Hibbett D.S."/>
            <person name="Grigoriev I.V."/>
        </authorList>
    </citation>
    <scope>NUCLEOTIDE SEQUENCE [LARGE SCALE GENOMIC DNA]</scope>
    <source>
        <strain evidence="9">MUCL 33604</strain>
    </source>
</reference>
<dbReference type="GO" id="GO:0005199">
    <property type="term" value="F:structural constituent of cell wall"/>
    <property type="evidence" value="ECO:0007669"/>
    <property type="project" value="InterPro"/>
</dbReference>
<dbReference type="InParanoid" id="A0A067QF90"/>
<dbReference type="EMBL" id="KL197711">
    <property type="protein sequence ID" value="KDQ62177.1"/>
    <property type="molecule type" value="Genomic_DNA"/>
</dbReference>
<feature type="non-terminal residue" evidence="8">
    <location>
        <position position="101"/>
    </location>
</feature>
<dbReference type="Pfam" id="PF01185">
    <property type="entry name" value="Hydrophobin"/>
    <property type="match status" value="1"/>
</dbReference>
<evidence type="ECO:0000256" key="1">
    <source>
        <dbReference type="ARBA" id="ARBA00004191"/>
    </source>
</evidence>
<protein>
    <recommendedName>
        <fullName evidence="7">Hydrophobin</fullName>
    </recommendedName>
</protein>